<feature type="compositionally biased region" description="Polar residues" evidence="1">
    <location>
        <begin position="1"/>
        <end position="11"/>
    </location>
</feature>
<dbReference type="EMBL" id="CP000910">
    <property type="protein sequence ID" value="ABY22194.1"/>
    <property type="molecule type" value="Genomic_DNA"/>
</dbReference>
<name>A9WM13_RENSM</name>
<organism evidence="2 3">
    <name type="scientific">Renibacterium salmoninarum (strain ATCC 33209 / DSM 20767 / JCM 11484 / NBRC 15589 / NCIMB 2235)</name>
    <dbReference type="NCBI Taxonomy" id="288705"/>
    <lineage>
        <taxon>Bacteria</taxon>
        <taxon>Bacillati</taxon>
        <taxon>Actinomycetota</taxon>
        <taxon>Actinomycetes</taxon>
        <taxon>Micrococcales</taxon>
        <taxon>Micrococcaceae</taxon>
        <taxon>Renibacterium</taxon>
    </lineage>
</organism>
<proteinExistence type="predicted"/>
<keyword evidence="3" id="KW-1185">Reference proteome</keyword>
<dbReference type="STRING" id="288705.RSal33209_0443"/>
<feature type="region of interest" description="Disordered" evidence="1">
    <location>
        <begin position="1"/>
        <end position="39"/>
    </location>
</feature>
<dbReference type="AlphaFoldDB" id="A9WM13"/>
<dbReference type="HOGENOM" id="CLU_2828190_0_0_11"/>
<dbReference type="Proteomes" id="UP000002007">
    <property type="component" value="Chromosome"/>
</dbReference>
<protein>
    <submittedName>
        <fullName evidence="2">Uncharacterized protein</fullName>
    </submittedName>
</protein>
<sequence length="66" mass="7126">MPASNDPSTGAQWRDEPTDFDQLGKLPRDAGQQTTPPASVLGSLNITAAASDPELLDLPWHIRLED</sequence>
<accession>A9WM13</accession>
<dbReference type="KEGG" id="rsa:RSal33209_0443"/>
<gene>
    <name evidence="2" type="ordered locus">RSal33209_0443</name>
</gene>
<evidence type="ECO:0000256" key="1">
    <source>
        <dbReference type="SAM" id="MobiDB-lite"/>
    </source>
</evidence>
<reference evidence="3" key="1">
    <citation type="journal article" date="2008" name="J. Bacteriol.">
        <title>Genome sequence of the fish pathogen Renibacterium salmoninarum suggests reductive evolution away from an environmental Arthrobacter ancestor.</title>
        <authorList>
            <person name="Wiens G.D."/>
            <person name="Rockey D.D."/>
            <person name="Wu Z."/>
            <person name="Chang J."/>
            <person name="Levy R."/>
            <person name="Crane S."/>
            <person name="Chen D.S."/>
            <person name="Capri G.R."/>
            <person name="Burnett J.R."/>
            <person name="Sudheesh P.S."/>
            <person name="Schipma M.J."/>
            <person name="Burd H."/>
            <person name="Bhattacharyya A."/>
            <person name="Rhodes L.D."/>
            <person name="Kaul R."/>
            <person name="Strom M.S."/>
        </authorList>
    </citation>
    <scope>NUCLEOTIDE SEQUENCE [LARGE SCALE GENOMIC DNA]</scope>
    <source>
        <strain evidence="3">ATCC 33209 / DSM 20767 / JCM 11484 / NBRC 15589 / NCIMB 2235</strain>
    </source>
</reference>
<evidence type="ECO:0000313" key="3">
    <source>
        <dbReference type="Proteomes" id="UP000002007"/>
    </source>
</evidence>
<evidence type="ECO:0000313" key="2">
    <source>
        <dbReference type="EMBL" id="ABY22194.1"/>
    </source>
</evidence>